<reference evidence="1 2" key="1">
    <citation type="journal article" date="2018" name="Front. Plant Sci.">
        <title>Red Clover (Trifolium pratense) and Zigzag Clover (T. medium) - A Picture of Genomic Similarities and Differences.</title>
        <authorList>
            <person name="Dluhosova J."/>
            <person name="Istvanek J."/>
            <person name="Nedelnik J."/>
            <person name="Repkova J."/>
        </authorList>
    </citation>
    <scope>NUCLEOTIDE SEQUENCE [LARGE SCALE GENOMIC DNA]</scope>
    <source>
        <strain evidence="2">cv. 10/8</strain>
        <tissue evidence="1">Leaf</tissue>
    </source>
</reference>
<protein>
    <submittedName>
        <fullName evidence="1">Uncharacterized protein</fullName>
    </submittedName>
</protein>
<dbReference type="AlphaFoldDB" id="A0A392P7F2"/>
<comment type="caution">
    <text evidence="1">The sequence shown here is derived from an EMBL/GenBank/DDBJ whole genome shotgun (WGS) entry which is preliminary data.</text>
</comment>
<name>A0A392P7F2_9FABA</name>
<accession>A0A392P7F2</accession>
<dbReference type="EMBL" id="LXQA010064526">
    <property type="protein sequence ID" value="MCI07196.1"/>
    <property type="molecule type" value="Genomic_DNA"/>
</dbReference>
<organism evidence="1 2">
    <name type="scientific">Trifolium medium</name>
    <dbReference type="NCBI Taxonomy" id="97028"/>
    <lineage>
        <taxon>Eukaryota</taxon>
        <taxon>Viridiplantae</taxon>
        <taxon>Streptophyta</taxon>
        <taxon>Embryophyta</taxon>
        <taxon>Tracheophyta</taxon>
        <taxon>Spermatophyta</taxon>
        <taxon>Magnoliopsida</taxon>
        <taxon>eudicotyledons</taxon>
        <taxon>Gunneridae</taxon>
        <taxon>Pentapetalae</taxon>
        <taxon>rosids</taxon>
        <taxon>fabids</taxon>
        <taxon>Fabales</taxon>
        <taxon>Fabaceae</taxon>
        <taxon>Papilionoideae</taxon>
        <taxon>50 kb inversion clade</taxon>
        <taxon>NPAAA clade</taxon>
        <taxon>Hologalegina</taxon>
        <taxon>IRL clade</taxon>
        <taxon>Trifolieae</taxon>
        <taxon>Trifolium</taxon>
    </lineage>
</organism>
<proteinExistence type="predicted"/>
<feature type="non-terminal residue" evidence="1">
    <location>
        <position position="1"/>
    </location>
</feature>
<dbReference type="Proteomes" id="UP000265520">
    <property type="component" value="Unassembled WGS sequence"/>
</dbReference>
<sequence>ANIISNIRQEQVQQTEVWQKPAQGRYKYS</sequence>
<evidence type="ECO:0000313" key="1">
    <source>
        <dbReference type="EMBL" id="MCI07196.1"/>
    </source>
</evidence>
<keyword evidence="2" id="KW-1185">Reference proteome</keyword>
<evidence type="ECO:0000313" key="2">
    <source>
        <dbReference type="Proteomes" id="UP000265520"/>
    </source>
</evidence>